<dbReference type="Proteomes" id="UP000293638">
    <property type="component" value="Unassembled WGS sequence"/>
</dbReference>
<dbReference type="GO" id="GO:0003677">
    <property type="term" value="F:DNA binding"/>
    <property type="evidence" value="ECO:0007669"/>
    <property type="project" value="UniProtKB-KW"/>
</dbReference>
<evidence type="ECO:0000256" key="3">
    <source>
        <dbReference type="ARBA" id="ARBA00023125"/>
    </source>
</evidence>
<reference evidence="5 6" key="1">
    <citation type="submission" date="2019-02" db="EMBL/GenBank/DDBJ databases">
        <title>Genomic Encyclopedia of Type Strains, Phase IV (KMG-IV): sequencing the most valuable type-strain genomes for metagenomic binning, comparative biology and taxonomic classification.</title>
        <authorList>
            <person name="Goeker M."/>
        </authorList>
    </citation>
    <scope>NUCLEOTIDE SEQUENCE [LARGE SCALE GENOMIC DNA]</scope>
    <source>
        <strain evidence="5 6">DSM 45622</strain>
    </source>
</reference>
<evidence type="ECO:0000313" key="6">
    <source>
        <dbReference type="Proteomes" id="UP000293638"/>
    </source>
</evidence>
<dbReference type="Pfam" id="PF03965">
    <property type="entry name" value="Penicillinase_R"/>
    <property type="match status" value="1"/>
</dbReference>
<keyword evidence="6" id="KW-1185">Reference proteome</keyword>
<comment type="similarity">
    <text evidence="1">Belongs to the BlaI transcriptional regulatory family.</text>
</comment>
<evidence type="ECO:0000256" key="4">
    <source>
        <dbReference type="ARBA" id="ARBA00023163"/>
    </source>
</evidence>
<dbReference type="InterPro" id="IPR036390">
    <property type="entry name" value="WH_DNA-bd_sf"/>
</dbReference>
<keyword evidence="4" id="KW-0804">Transcription</keyword>
<proteinExistence type="inferred from homology"/>
<dbReference type="GO" id="GO:0045892">
    <property type="term" value="P:negative regulation of DNA-templated transcription"/>
    <property type="evidence" value="ECO:0007669"/>
    <property type="project" value="InterPro"/>
</dbReference>
<protein>
    <submittedName>
        <fullName evidence="5">Putative transcriptional regulator</fullName>
    </submittedName>
</protein>
<dbReference type="SUPFAM" id="SSF46785">
    <property type="entry name" value="Winged helix' DNA-binding domain"/>
    <property type="match status" value="1"/>
</dbReference>
<comment type="caution">
    <text evidence="5">The sequence shown here is derived from an EMBL/GenBank/DDBJ whole genome shotgun (WGS) entry which is preliminary data.</text>
</comment>
<dbReference type="Gene3D" id="1.10.10.10">
    <property type="entry name" value="Winged helix-like DNA-binding domain superfamily/Winged helix DNA-binding domain"/>
    <property type="match status" value="1"/>
</dbReference>
<dbReference type="AlphaFoldDB" id="A0A4Q7NFP7"/>
<dbReference type="InterPro" id="IPR005650">
    <property type="entry name" value="BlaI_family"/>
</dbReference>
<evidence type="ECO:0000256" key="1">
    <source>
        <dbReference type="ARBA" id="ARBA00011046"/>
    </source>
</evidence>
<organism evidence="5 6">
    <name type="scientific">Motilibacter rhizosphaerae</name>
    <dbReference type="NCBI Taxonomy" id="598652"/>
    <lineage>
        <taxon>Bacteria</taxon>
        <taxon>Bacillati</taxon>
        <taxon>Actinomycetota</taxon>
        <taxon>Actinomycetes</taxon>
        <taxon>Motilibacterales</taxon>
        <taxon>Motilibacteraceae</taxon>
        <taxon>Motilibacter</taxon>
    </lineage>
</organism>
<dbReference type="InterPro" id="IPR036388">
    <property type="entry name" value="WH-like_DNA-bd_sf"/>
</dbReference>
<gene>
    <name evidence="5" type="ORF">EV189_3132</name>
</gene>
<evidence type="ECO:0000256" key="2">
    <source>
        <dbReference type="ARBA" id="ARBA00023015"/>
    </source>
</evidence>
<keyword evidence="2" id="KW-0805">Transcription regulation</keyword>
<accession>A0A4Q7NFP7</accession>
<dbReference type="EMBL" id="SGXD01000004">
    <property type="protein sequence ID" value="RZS82737.1"/>
    <property type="molecule type" value="Genomic_DNA"/>
</dbReference>
<keyword evidence="3" id="KW-0238">DNA-binding</keyword>
<name>A0A4Q7NFP7_9ACTN</name>
<evidence type="ECO:0000313" key="5">
    <source>
        <dbReference type="EMBL" id="RZS82737.1"/>
    </source>
</evidence>
<sequence length="136" mass="14257">MISSVRRPRGSLEAEVLAVLAAAPEPLTPAAVQRALDQGAELAYTTVTTVLVRLHDKGLVTRERAGRAYLYAAVSGPDSVEVRVAARRMRKLLDSGADRRGVLARFVAELPADDEAVLADLLAQAERAPGSAAAGG</sequence>